<dbReference type="PROSITE" id="PS50863">
    <property type="entry name" value="B3"/>
    <property type="match status" value="1"/>
</dbReference>
<accession>A0AAD5GBC6</accession>
<feature type="domain" description="TF-B3" evidence="6">
    <location>
        <begin position="1"/>
        <end position="81"/>
    </location>
</feature>
<evidence type="ECO:0000313" key="7">
    <source>
        <dbReference type="EMBL" id="KAI7736210.1"/>
    </source>
</evidence>
<dbReference type="EMBL" id="JAMZMK010009330">
    <property type="protein sequence ID" value="KAI7736210.1"/>
    <property type="molecule type" value="Genomic_DNA"/>
</dbReference>
<keyword evidence="8" id="KW-1185">Reference proteome</keyword>
<sequence>MNLPDDYIEHHFKDNMLPHPVVIHFGDVYQWTVLIQWYIFGYYFTDGWSTVFKDLKLRIGDFLMFEKVAEFEFKLDLFLEDGMRVDPEEIGNENDEVIEVSSDVSEDSDSESENVVPDHEVITKVTRDFRFPIPFAKDCEFENVKSLRIQVENGNSIIKKLRVEGSGSKWRYAIKEWKSCMKKIRLKNGRRYRIMYFQREGKLVFSYP</sequence>
<evidence type="ECO:0000256" key="5">
    <source>
        <dbReference type="ARBA" id="ARBA00023242"/>
    </source>
</evidence>
<proteinExistence type="predicted"/>
<evidence type="ECO:0000256" key="1">
    <source>
        <dbReference type="ARBA" id="ARBA00004123"/>
    </source>
</evidence>
<keyword evidence="4" id="KW-0804">Transcription</keyword>
<keyword evidence="3" id="KW-0238">DNA-binding</keyword>
<dbReference type="InterPro" id="IPR003340">
    <property type="entry name" value="B3_DNA-bd"/>
</dbReference>
<evidence type="ECO:0000259" key="6">
    <source>
        <dbReference type="PROSITE" id="PS50863"/>
    </source>
</evidence>
<comment type="subcellular location">
    <subcellularLocation>
        <location evidence="1">Nucleus</location>
    </subcellularLocation>
</comment>
<dbReference type="GO" id="GO:0003677">
    <property type="term" value="F:DNA binding"/>
    <property type="evidence" value="ECO:0007669"/>
    <property type="project" value="UniProtKB-KW"/>
</dbReference>
<name>A0AAD5GBC6_AMBAR</name>
<evidence type="ECO:0000256" key="2">
    <source>
        <dbReference type="ARBA" id="ARBA00023015"/>
    </source>
</evidence>
<keyword evidence="2" id="KW-0805">Transcription regulation</keyword>
<dbReference type="GO" id="GO:0005634">
    <property type="term" value="C:nucleus"/>
    <property type="evidence" value="ECO:0007669"/>
    <property type="project" value="UniProtKB-SubCell"/>
</dbReference>
<evidence type="ECO:0000313" key="8">
    <source>
        <dbReference type="Proteomes" id="UP001206925"/>
    </source>
</evidence>
<reference evidence="7" key="1">
    <citation type="submission" date="2022-06" db="EMBL/GenBank/DDBJ databases">
        <title>Uncovering the hologenomic basis of an extraordinary plant invasion.</title>
        <authorList>
            <person name="Bieker V.C."/>
            <person name="Martin M.D."/>
            <person name="Gilbert T."/>
            <person name="Hodgins K."/>
            <person name="Battlay P."/>
            <person name="Petersen B."/>
            <person name="Wilson J."/>
        </authorList>
    </citation>
    <scope>NUCLEOTIDE SEQUENCE</scope>
    <source>
        <strain evidence="7">AA19_3_7</strain>
        <tissue evidence="7">Leaf</tissue>
    </source>
</reference>
<dbReference type="InterPro" id="IPR015300">
    <property type="entry name" value="DNA-bd_pseudobarrel_sf"/>
</dbReference>
<dbReference type="Gene3D" id="2.40.330.10">
    <property type="entry name" value="DNA-binding pseudobarrel domain"/>
    <property type="match status" value="1"/>
</dbReference>
<dbReference type="AlphaFoldDB" id="A0AAD5GBC6"/>
<evidence type="ECO:0000256" key="3">
    <source>
        <dbReference type="ARBA" id="ARBA00023125"/>
    </source>
</evidence>
<gene>
    <name evidence="7" type="ORF">M8C21_024123</name>
</gene>
<keyword evidence="5" id="KW-0539">Nucleus</keyword>
<evidence type="ECO:0000256" key="4">
    <source>
        <dbReference type="ARBA" id="ARBA00023163"/>
    </source>
</evidence>
<comment type="caution">
    <text evidence="7">The sequence shown here is derived from an EMBL/GenBank/DDBJ whole genome shotgun (WGS) entry which is preliminary data.</text>
</comment>
<organism evidence="7 8">
    <name type="scientific">Ambrosia artemisiifolia</name>
    <name type="common">Common ragweed</name>
    <dbReference type="NCBI Taxonomy" id="4212"/>
    <lineage>
        <taxon>Eukaryota</taxon>
        <taxon>Viridiplantae</taxon>
        <taxon>Streptophyta</taxon>
        <taxon>Embryophyta</taxon>
        <taxon>Tracheophyta</taxon>
        <taxon>Spermatophyta</taxon>
        <taxon>Magnoliopsida</taxon>
        <taxon>eudicotyledons</taxon>
        <taxon>Gunneridae</taxon>
        <taxon>Pentapetalae</taxon>
        <taxon>asterids</taxon>
        <taxon>campanulids</taxon>
        <taxon>Asterales</taxon>
        <taxon>Asteraceae</taxon>
        <taxon>Asteroideae</taxon>
        <taxon>Heliantheae alliance</taxon>
        <taxon>Heliantheae</taxon>
        <taxon>Ambrosia</taxon>
    </lineage>
</organism>
<dbReference type="SUPFAM" id="SSF101936">
    <property type="entry name" value="DNA-binding pseudobarrel domain"/>
    <property type="match status" value="1"/>
</dbReference>
<protein>
    <recommendedName>
        <fullName evidence="6">TF-B3 domain-containing protein</fullName>
    </recommendedName>
</protein>
<dbReference type="Proteomes" id="UP001206925">
    <property type="component" value="Unassembled WGS sequence"/>
</dbReference>